<evidence type="ECO:0000259" key="1">
    <source>
        <dbReference type="Pfam" id="PF03781"/>
    </source>
</evidence>
<evidence type="ECO:0000313" key="3">
    <source>
        <dbReference type="Proteomes" id="UP001501588"/>
    </source>
</evidence>
<comment type="caution">
    <text evidence="2">The sequence shown here is derived from an EMBL/GenBank/DDBJ whole genome shotgun (WGS) entry which is preliminary data.</text>
</comment>
<evidence type="ECO:0000313" key="2">
    <source>
        <dbReference type="EMBL" id="GAA0596337.1"/>
    </source>
</evidence>
<feature type="domain" description="Sulfatase-modifying factor enzyme-like" evidence="1">
    <location>
        <begin position="22"/>
        <end position="248"/>
    </location>
</feature>
<dbReference type="PANTHER" id="PTHR23150:SF19">
    <property type="entry name" value="FORMYLGLYCINE-GENERATING ENZYME"/>
    <property type="match status" value="1"/>
</dbReference>
<proteinExistence type="predicted"/>
<dbReference type="InterPro" id="IPR016187">
    <property type="entry name" value="CTDL_fold"/>
</dbReference>
<reference evidence="2 3" key="1">
    <citation type="journal article" date="2019" name="Int. J. Syst. Evol. Microbiol.">
        <title>The Global Catalogue of Microorganisms (GCM) 10K type strain sequencing project: providing services to taxonomists for standard genome sequencing and annotation.</title>
        <authorList>
            <consortium name="The Broad Institute Genomics Platform"/>
            <consortium name="The Broad Institute Genome Sequencing Center for Infectious Disease"/>
            <person name="Wu L."/>
            <person name="Ma J."/>
        </authorList>
    </citation>
    <scope>NUCLEOTIDE SEQUENCE [LARGE SCALE GENOMIC DNA]</scope>
    <source>
        <strain evidence="2 3">JCM 9933</strain>
    </source>
</reference>
<dbReference type="InterPro" id="IPR005532">
    <property type="entry name" value="SUMF_dom"/>
</dbReference>
<dbReference type="RefSeq" id="WP_343897007.1">
    <property type="nucleotide sequence ID" value="NZ_BAAAFZ010000061.1"/>
</dbReference>
<name>A0ABN1FRI2_9PROT</name>
<protein>
    <recommendedName>
        <fullName evidence="1">Sulfatase-modifying factor enzyme-like domain-containing protein</fullName>
    </recommendedName>
</protein>
<gene>
    <name evidence="2" type="ORF">GCM10009416_38370</name>
</gene>
<dbReference type="SUPFAM" id="SSF56436">
    <property type="entry name" value="C-type lectin-like"/>
    <property type="match status" value="1"/>
</dbReference>
<keyword evidence="3" id="KW-1185">Reference proteome</keyword>
<accession>A0ABN1FRI2</accession>
<organism evidence="2 3">
    <name type="scientific">Craurococcus roseus</name>
    <dbReference type="NCBI Taxonomy" id="77585"/>
    <lineage>
        <taxon>Bacteria</taxon>
        <taxon>Pseudomonadati</taxon>
        <taxon>Pseudomonadota</taxon>
        <taxon>Alphaproteobacteria</taxon>
        <taxon>Acetobacterales</taxon>
        <taxon>Acetobacteraceae</taxon>
        <taxon>Craurococcus</taxon>
    </lineage>
</organism>
<dbReference type="Gene3D" id="3.90.1580.10">
    <property type="entry name" value="paralog of FGE (formylglycine-generating enzyme)"/>
    <property type="match status" value="1"/>
</dbReference>
<dbReference type="PANTHER" id="PTHR23150">
    <property type="entry name" value="SULFATASE MODIFYING FACTOR 1, 2"/>
    <property type="match status" value="1"/>
</dbReference>
<dbReference type="EMBL" id="BAAAFZ010000061">
    <property type="protein sequence ID" value="GAA0596337.1"/>
    <property type="molecule type" value="Genomic_DNA"/>
</dbReference>
<dbReference type="Pfam" id="PF03781">
    <property type="entry name" value="FGE-sulfatase"/>
    <property type="match status" value="1"/>
</dbReference>
<dbReference type="Proteomes" id="UP001501588">
    <property type="component" value="Unassembled WGS sequence"/>
</dbReference>
<dbReference type="InterPro" id="IPR042095">
    <property type="entry name" value="SUMF_sf"/>
</dbReference>
<sequence>MTVRARTTCSGGVAVPPGPPIEGMVRVPGGTFLMGSDDFYPEERPARLVTVDGFWMDERPVTNAEFRRFVDATGHVTVAERPPDPAGYPDVDPALLVPGSLVFRRPLHGTGPRDFRLWWAYVPGACWHRPEGPGSALAGRERHPVVHVAHEDAAAYAAWARKALPTEAEWEFAARGGLEGAAYVWGDESAPGGRPLANTWQGEFPWENLGTDGHKGTSPAGAFPADGYGLCDAAGNVREWTADPFRMSAGDGAGYRVLDLDPEEEVTTAFAPQVRERMEVVGSDGQRGRHADDVEGGMIRLAARLPVLLATLVALSALCSAPPVFAQGPRQE</sequence>
<dbReference type="InterPro" id="IPR051043">
    <property type="entry name" value="Sulfatase_Mod_Factor_Kinase"/>
</dbReference>